<evidence type="ECO:0000259" key="8">
    <source>
        <dbReference type="PROSITE" id="PS51462"/>
    </source>
</evidence>
<dbReference type="GO" id="GO:0030145">
    <property type="term" value="F:manganese ion binding"/>
    <property type="evidence" value="ECO:0007669"/>
    <property type="project" value="InterPro"/>
</dbReference>
<evidence type="ECO:0000256" key="1">
    <source>
        <dbReference type="ARBA" id="ARBA00001936"/>
    </source>
</evidence>
<keyword evidence="7" id="KW-0464">Manganese</keyword>
<evidence type="ECO:0000256" key="5">
    <source>
        <dbReference type="ARBA" id="ARBA00022801"/>
    </source>
</evidence>
<sequence>MTGQFDQLVARLADPGLSNRLTPERRPHGQAHAAVLILLSENNDPDLLFTERAVGLRKHAGQISFPGGTYEPGDADAPATALRETWEEVGLQPDRVTLLGRLPVTRLPVSSFDVAPVVGSWSGLDPMAVTSPAEVAAIHRWRISELTDPGHRVMARHPAGHTGPAWLFGDLFLWGFTAYLTDALLKLGGWSQPWDQTRLVDVPKRFMRDRPLP</sequence>
<evidence type="ECO:0000256" key="4">
    <source>
        <dbReference type="ARBA" id="ARBA00022723"/>
    </source>
</evidence>
<organism evidence="9 10">
    <name type="scientific">Brooklawnia propionicigenes</name>
    <dbReference type="NCBI Taxonomy" id="3041175"/>
    <lineage>
        <taxon>Bacteria</taxon>
        <taxon>Bacillati</taxon>
        <taxon>Actinomycetota</taxon>
        <taxon>Actinomycetes</taxon>
        <taxon>Propionibacteriales</taxon>
        <taxon>Propionibacteriaceae</taxon>
        <taxon>Brooklawnia</taxon>
    </lineage>
</organism>
<evidence type="ECO:0000256" key="7">
    <source>
        <dbReference type="ARBA" id="ARBA00023211"/>
    </source>
</evidence>
<evidence type="ECO:0000256" key="2">
    <source>
        <dbReference type="ARBA" id="ARBA00001946"/>
    </source>
</evidence>
<dbReference type="Gene3D" id="3.90.79.10">
    <property type="entry name" value="Nucleoside Triphosphate Pyrophosphohydrolase"/>
    <property type="match status" value="1"/>
</dbReference>
<keyword evidence="5" id="KW-0378">Hydrolase</keyword>
<reference evidence="9" key="1">
    <citation type="journal article" date="2024" name="Int. J. Syst. Evol. Microbiol.">
        <title>Brooklawnia propionicigenes sp. nov., a facultatively anaerobic, propionate-producing bacterium isolated from a methanogenic reactor treating waste from cattle farms.</title>
        <authorList>
            <person name="Akita Y."/>
            <person name="Ueki A."/>
            <person name="Tonouchi A."/>
            <person name="Sugawara Y."/>
            <person name="Honma S."/>
            <person name="Kaku N."/>
            <person name="Ueki K."/>
        </authorList>
    </citation>
    <scope>NUCLEOTIDE SEQUENCE</scope>
    <source>
        <strain evidence="9">SH051</strain>
    </source>
</reference>
<feature type="domain" description="Nudix hydrolase" evidence="8">
    <location>
        <begin position="30"/>
        <end position="168"/>
    </location>
</feature>
<proteinExistence type="inferred from homology"/>
<dbReference type="GO" id="GO:0010945">
    <property type="term" value="F:coenzyme A diphosphatase activity"/>
    <property type="evidence" value="ECO:0007669"/>
    <property type="project" value="InterPro"/>
</dbReference>
<protein>
    <recommendedName>
        <fullName evidence="8">Nudix hydrolase domain-containing protein</fullName>
    </recommendedName>
</protein>
<evidence type="ECO:0000256" key="6">
    <source>
        <dbReference type="ARBA" id="ARBA00022842"/>
    </source>
</evidence>
<dbReference type="PANTHER" id="PTHR12992">
    <property type="entry name" value="NUDIX HYDROLASE"/>
    <property type="match status" value="1"/>
</dbReference>
<dbReference type="AlphaFoldDB" id="A0AAN0K6B8"/>
<name>A0AAN0K6B8_9ACTN</name>
<evidence type="ECO:0000313" key="9">
    <source>
        <dbReference type="EMBL" id="BEH01622.1"/>
    </source>
</evidence>
<dbReference type="InterPro" id="IPR045121">
    <property type="entry name" value="CoAse"/>
</dbReference>
<dbReference type="InterPro" id="IPR000059">
    <property type="entry name" value="NUDIX_hydrolase_NudL_CS"/>
</dbReference>
<dbReference type="EMBL" id="AP028056">
    <property type="protein sequence ID" value="BEH01622.1"/>
    <property type="molecule type" value="Genomic_DNA"/>
</dbReference>
<comment type="cofactor">
    <cofactor evidence="2">
        <name>Mg(2+)</name>
        <dbReference type="ChEBI" id="CHEBI:18420"/>
    </cofactor>
</comment>
<keyword evidence="6" id="KW-0460">Magnesium</keyword>
<dbReference type="PROSITE" id="PS01293">
    <property type="entry name" value="NUDIX_COA"/>
    <property type="match status" value="1"/>
</dbReference>
<dbReference type="KEGG" id="broo:brsh051_09030"/>
<dbReference type="CDD" id="cd03426">
    <property type="entry name" value="NUDIX_CoAse_Nudt7"/>
    <property type="match status" value="1"/>
</dbReference>
<comment type="similarity">
    <text evidence="3">Belongs to the Nudix hydrolase family. PCD1 subfamily.</text>
</comment>
<dbReference type="Pfam" id="PF00293">
    <property type="entry name" value="NUDIX"/>
    <property type="match status" value="1"/>
</dbReference>
<dbReference type="InterPro" id="IPR000086">
    <property type="entry name" value="NUDIX_hydrolase_dom"/>
</dbReference>
<accession>A0AAN0K6B8</accession>
<gene>
    <name evidence="9" type="ORF">brsh051_09030</name>
</gene>
<comment type="cofactor">
    <cofactor evidence="1">
        <name>Mn(2+)</name>
        <dbReference type="ChEBI" id="CHEBI:29035"/>
    </cofactor>
</comment>
<dbReference type="GO" id="GO:0009132">
    <property type="term" value="P:nucleoside diphosphate metabolic process"/>
    <property type="evidence" value="ECO:0007669"/>
    <property type="project" value="InterPro"/>
</dbReference>
<dbReference type="InterPro" id="IPR015797">
    <property type="entry name" value="NUDIX_hydrolase-like_dom_sf"/>
</dbReference>
<dbReference type="GO" id="GO:0000287">
    <property type="term" value="F:magnesium ion binding"/>
    <property type="evidence" value="ECO:0007669"/>
    <property type="project" value="InterPro"/>
</dbReference>
<dbReference type="SUPFAM" id="SSF55811">
    <property type="entry name" value="Nudix"/>
    <property type="match status" value="1"/>
</dbReference>
<dbReference type="Proteomes" id="UP001431656">
    <property type="component" value="Chromosome"/>
</dbReference>
<keyword evidence="4" id="KW-0479">Metal-binding</keyword>
<dbReference type="PANTHER" id="PTHR12992:SF11">
    <property type="entry name" value="MITOCHONDRIAL COENZYME A DIPHOSPHATASE NUDT8"/>
    <property type="match status" value="1"/>
</dbReference>
<dbReference type="PROSITE" id="PS51462">
    <property type="entry name" value="NUDIX"/>
    <property type="match status" value="1"/>
</dbReference>
<keyword evidence="10" id="KW-1185">Reference proteome</keyword>
<evidence type="ECO:0000313" key="10">
    <source>
        <dbReference type="Proteomes" id="UP001431656"/>
    </source>
</evidence>
<evidence type="ECO:0000256" key="3">
    <source>
        <dbReference type="ARBA" id="ARBA00006506"/>
    </source>
</evidence>
<dbReference type="RefSeq" id="WP_286267966.1">
    <property type="nucleotide sequence ID" value="NZ_AP028056.1"/>
</dbReference>